<dbReference type="Proteomes" id="UP001201873">
    <property type="component" value="Unassembled WGS sequence"/>
</dbReference>
<comment type="caution">
    <text evidence="1">The sequence shown here is derived from an EMBL/GenBank/DDBJ whole genome shotgun (WGS) entry which is preliminary data.</text>
</comment>
<dbReference type="EMBL" id="JALKFT010000030">
    <property type="protein sequence ID" value="MCK9878292.1"/>
    <property type="molecule type" value="Genomic_DNA"/>
</dbReference>
<evidence type="ECO:0000313" key="2">
    <source>
        <dbReference type="Proteomes" id="UP001201873"/>
    </source>
</evidence>
<organism evidence="1 2">
    <name type="scientific">Frankia umida</name>
    <dbReference type="NCBI Taxonomy" id="573489"/>
    <lineage>
        <taxon>Bacteria</taxon>
        <taxon>Bacillati</taxon>
        <taxon>Actinomycetota</taxon>
        <taxon>Actinomycetes</taxon>
        <taxon>Frankiales</taxon>
        <taxon>Frankiaceae</taxon>
        <taxon>Frankia</taxon>
    </lineage>
</organism>
<accession>A0ABT0K438</accession>
<dbReference type="RefSeq" id="WP_248826419.1">
    <property type="nucleotide sequence ID" value="NZ_JALKFT010000030.1"/>
</dbReference>
<evidence type="ECO:0000313" key="1">
    <source>
        <dbReference type="EMBL" id="MCK9878292.1"/>
    </source>
</evidence>
<keyword evidence="2" id="KW-1185">Reference proteome</keyword>
<evidence type="ECO:0008006" key="3">
    <source>
        <dbReference type="Google" id="ProtNLM"/>
    </source>
</evidence>
<protein>
    <recommendedName>
        <fullName evidence="3">Secreted protein</fullName>
    </recommendedName>
</protein>
<gene>
    <name evidence="1" type="ORF">MXD59_21385</name>
</gene>
<reference evidence="1 2" key="1">
    <citation type="submission" date="2022-04" db="EMBL/GenBank/DDBJ databases">
        <title>Genome diversity in the genus Frankia.</title>
        <authorList>
            <person name="Carlos-Shanley C."/>
            <person name="Hahn D."/>
        </authorList>
    </citation>
    <scope>NUCLEOTIDE SEQUENCE [LARGE SCALE GENOMIC DNA]</scope>
    <source>
        <strain evidence="1 2">Ag45/Mut15</strain>
    </source>
</reference>
<sequence length="265" mass="27648">MISSLALIRAPAQAAVGNGAEHSASGKVDPVLGQIEAYAQMRTPATAPRSTSAAPDPCSWQSGALFSYLQRAPQPSTRTDADGVQVTLYARVCGPTDITYYWVRATPAAQQVAALAMSLARQRIPAPDGVFTPDLRGGQRVVVHAPLRFAVRSWAPTTATASVAGVTATVTATPRALAFSPGDGSPALGCTLERTRPQSASPCTYSYRNASSVAPNGRSWPARLQMTWAVAWAASTGDEGTLPDVMTEASYDVAVGEIQAVEQAS</sequence>
<proteinExistence type="predicted"/>
<name>A0ABT0K438_9ACTN</name>